<feature type="region of interest" description="Disordered" evidence="5">
    <location>
        <begin position="129"/>
        <end position="245"/>
    </location>
</feature>
<keyword evidence="2" id="KW-0812">Transmembrane</keyword>
<dbReference type="PROSITE" id="PS52015">
    <property type="entry name" value="TONB_CTD"/>
    <property type="match status" value="1"/>
</dbReference>
<name>A0ABU6HE99_9RHOB</name>
<keyword evidence="4" id="KW-0472">Membrane</keyword>
<proteinExistence type="predicted"/>
<comment type="subcellular location">
    <subcellularLocation>
        <location evidence="1">Membrane</location>
        <topology evidence="1">Single-pass membrane protein</topology>
    </subcellularLocation>
</comment>
<organism evidence="7 8">
    <name type="scientific">Mesobacterium hydrothermale</name>
    <dbReference type="NCBI Taxonomy" id="3111907"/>
    <lineage>
        <taxon>Bacteria</taxon>
        <taxon>Pseudomonadati</taxon>
        <taxon>Pseudomonadota</taxon>
        <taxon>Alphaproteobacteria</taxon>
        <taxon>Rhodobacterales</taxon>
        <taxon>Roseobacteraceae</taxon>
        <taxon>Mesobacterium</taxon>
    </lineage>
</organism>
<comment type="caution">
    <text evidence="7">The sequence shown here is derived from an EMBL/GenBank/DDBJ whole genome shotgun (WGS) entry which is preliminary data.</text>
</comment>
<feature type="domain" description="TonB C-terminal" evidence="6">
    <location>
        <begin position="243"/>
        <end position="333"/>
    </location>
</feature>
<dbReference type="Proteomes" id="UP001348149">
    <property type="component" value="Unassembled WGS sequence"/>
</dbReference>
<keyword evidence="8" id="KW-1185">Reference proteome</keyword>
<evidence type="ECO:0000256" key="3">
    <source>
        <dbReference type="ARBA" id="ARBA00022989"/>
    </source>
</evidence>
<evidence type="ECO:0000313" key="8">
    <source>
        <dbReference type="Proteomes" id="UP001348149"/>
    </source>
</evidence>
<feature type="compositionally biased region" description="Low complexity" evidence="5">
    <location>
        <begin position="224"/>
        <end position="239"/>
    </location>
</feature>
<dbReference type="InterPro" id="IPR006260">
    <property type="entry name" value="TonB/TolA_C"/>
</dbReference>
<keyword evidence="3" id="KW-1133">Transmembrane helix</keyword>
<reference evidence="7 8" key="1">
    <citation type="submission" date="2024-01" db="EMBL/GenBank/DDBJ databases">
        <title>Mesobacterium rodlantinim sp. nov., isolated from shallow sea hydrothermal systems off Kueishantao Island.</title>
        <authorList>
            <person name="Su Z."/>
            <person name="Tang K."/>
        </authorList>
    </citation>
    <scope>NUCLEOTIDE SEQUENCE [LARGE SCALE GENOMIC DNA]</scope>
    <source>
        <strain evidence="7 8">TK19101</strain>
    </source>
</reference>
<dbReference type="SUPFAM" id="SSF74653">
    <property type="entry name" value="TolA/TonB C-terminal domain"/>
    <property type="match status" value="1"/>
</dbReference>
<dbReference type="Pfam" id="PF03544">
    <property type="entry name" value="TonB_C"/>
    <property type="match status" value="1"/>
</dbReference>
<dbReference type="Gene3D" id="3.30.1150.10">
    <property type="match status" value="1"/>
</dbReference>
<evidence type="ECO:0000313" key="7">
    <source>
        <dbReference type="EMBL" id="MEC3859974.1"/>
    </source>
</evidence>
<accession>A0ABU6HE99</accession>
<dbReference type="NCBIfam" id="TIGR01352">
    <property type="entry name" value="tonB_Cterm"/>
    <property type="match status" value="1"/>
</dbReference>
<evidence type="ECO:0000256" key="5">
    <source>
        <dbReference type="SAM" id="MobiDB-lite"/>
    </source>
</evidence>
<evidence type="ECO:0000256" key="2">
    <source>
        <dbReference type="ARBA" id="ARBA00022692"/>
    </source>
</evidence>
<dbReference type="RefSeq" id="WP_326295574.1">
    <property type="nucleotide sequence ID" value="NZ_JAYLLH010000002.1"/>
</dbReference>
<gene>
    <name evidence="7" type="ORF">VK792_01640</name>
</gene>
<evidence type="ECO:0000259" key="6">
    <source>
        <dbReference type="PROSITE" id="PS52015"/>
    </source>
</evidence>
<dbReference type="EMBL" id="JAYLLH010000002">
    <property type="protein sequence ID" value="MEC3859974.1"/>
    <property type="molecule type" value="Genomic_DNA"/>
</dbReference>
<protein>
    <submittedName>
        <fullName evidence="7">TonB family protein</fullName>
    </submittedName>
</protein>
<evidence type="ECO:0000256" key="1">
    <source>
        <dbReference type="ARBA" id="ARBA00004167"/>
    </source>
</evidence>
<evidence type="ECO:0000256" key="4">
    <source>
        <dbReference type="ARBA" id="ARBA00023136"/>
    </source>
</evidence>
<dbReference type="InterPro" id="IPR037682">
    <property type="entry name" value="TonB_C"/>
</dbReference>
<sequence>MKLLEASAFLTLAGALHVAAFTLSPPGLSGGDSGGAGGTDALTLAALPPAMAQMVQDWTRAPELADTLPEPAAPIADAAAPAPRADPLPPRAHPLAAPRLDTATDKAPAIRTNPRLAPPVLPAQVTAQVAAPVNPTQPTAATRPRSTPDRPLQRPRQALMKPPATAALPRVDPTPAEPRHAPGASLRPHPRPDRTPAAQSRPTATDDAPRAAQRATGNGGTTGGSTARPAAPSGPSRAALQNAQAQWGAQIRQRVARAQRYPRGTRATGVVKLQITVTRAGTLAGARILTSSGDAALDRAALSAARSARLPAAPAALPDNRYSFNLPLRFARR</sequence>